<gene>
    <name evidence="6" type="ORF">ACFFRN_47580</name>
</gene>
<keyword evidence="4" id="KW-0503">Monooxygenase</keyword>
<dbReference type="Pfam" id="PF00296">
    <property type="entry name" value="Bac_luciferase"/>
    <property type="match status" value="1"/>
</dbReference>
<keyword evidence="3 6" id="KW-0560">Oxidoreductase</keyword>
<dbReference type="SUPFAM" id="SSF51679">
    <property type="entry name" value="Bacterial luciferase-like"/>
    <property type="match status" value="1"/>
</dbReference>
<dbReference type="Proteomes" id="UP001589646">
    <property type="component" value="Unassembled WGS sequence"/>
</dbReference>
<proteinExistence type="predicted"/>
<keyword evidence="7" id="KW-1185">Reference proteome</keyword>
<organism evidence="6 7">
    <name type="scientific">Nonomuraea roseola</name>
    <dbReference type="NCBI Taxonomy" id="46179"/>
    <lineage>
        <taxon>Bacteria</taxon>
        <taxon>Bacillati</taxon>
        <taxon>Actinomycetota</taxon>
        <taxon>Actinomycetes</taxon>
        <taxon>Streptosporangiales</taxon>
        <taxon>Streptosporangiaceae</taxon>
        <taxon>Nonomuraea</taxon>
    </lineage>
</organism>
<evidence type="ECO:0000259" key="5">
    <source>
        <dbReference type="Pfam" id="PF00296"/>
    </source>
</evidence>
<dbReference type="PANTHER" id="PTHR42847">
    <property type="entry name" value="ALKANESULFONATE MONOOXYGENASE"/>
    <property type="match status" value="1"/>
</dbReference>
<dbReference type="InterPro" id="IPR011251">
    <property type="entry name" value="Luciferase-like_dom"/>
</dbReference>
<protein>
    <submittedName>
        <fullName evidence="6">LLM class flavin-dependent oxidoreductase</fullName>
        <ecNumber evidence="6">1.-.-.-</ecNumber>
    </submittedName>
</protein>
<dbReference type="GO" id="GO:0016491">
    <property type="term" value="F:oxidoreductase activity"/>
    <property type="evidence" value="ECO:0007669"/>
    <property type="project" value="UniProtKB-KW"/>
</dbReference>
<evidence type="ECO:0000256" key="2">
    <source>
        <dbReference type="ARBA" id="ARBA00022643"/>
    </source>
</evidence>
<dbReference type="EC" id="1.-.-.-" evidence="6"/>
<keyword evidence="2" id="KW-0288">FMN</keyword>
<evidence type="ECO:0000256" key="1">
    <source>
        <dbReference type="ARBA" id="ARBA00022630"/>
    </source>
</evidence>
<evidence type="ECO:0000256" key="3">
    <source>
        <dbReference type="ARBA" id="ARBA00023002"/>
    </source>
</evidence>
<dbReference type="PANTHER" id="PTHR42847:SF4">
    <property type="entry name" value="ALKANESULFONATE MONOOXYGENASE-RELATED"/>
    <property type="match status" value="1"/>
</dbReference>
<feature type="domain" description="Luciferase-like" evidence="5">
    <location>
        <begin position="8"/>
        <end position="107"/>
    </location>
</feature>
<dbReference type="RefSeq" id="WP_346124395.1">
    <property type="nucleotide sequence ID" value="NZ_BAAAXC010000015.1"/>
</dbReference>
<comment type="caution">
    <text evidence="6">The sequence shown here is derived from an EMBL/GenBank/DDBJ whole genome shotgun (WGS) entry which is preliminary data.</text>
</comment>
<keyword evidence="1" id="KW-0285">Flavoprotein</keyword>
<dbReference type="Gene3D" id="3.20.20.30">
    <property type="entry name" value="Luciferase-like domain"/>
    <property type="match status" value="1"/>
</dbReference>
<reference evidence="6 7" key="1">
    <citation type="submission" date="2024-09" db="EMBL/GenBank/DDBJ databases">
        <authorList>
            <person name="Sun Q."/>
            <person name="Mori K."/>
        </authorList>
    </citation>
    <scope>NUCLEOTIDE SEQUENCE [LARGE SCALE GENOMIC DNA]</scope>
    <source>
        <strain evidence="6 7">JCM 3323</strain>
    </source>
</reference>
<evidence type="ECO:0000256" key="4">
    <source>
        <dbReference type="ARBA" id="ARBA00023033"/>
    </source>
</evidence>
<sequence>MVEVLLHPYRCRYLDTWTLLSVIIAVTERVTVFPDVANLPLRQPSVLAKAAAGPDLLSGGRVELGLGAGGFREAIEAYGGPRRTRGEAMDALTEAVTVIRKVWSGERNSRCCACSPRRSSPRFAGR</sequence>
<dbReference type="EMBL" id="JBHMCE010000026">
    <property type="protein sequence ID" value="MFB9534300.1"/>
    <property type="molecule type" value="Genomic_DNA"/>
</dbReference>
<evidence type="ECO:0000313" key="7">
    <source>
        <dbReference type="Proteomes" id="UP001589646"/>
    </source>
</evidence>
<dbReference type="InterPro" id="IPR036661">
    <property type="entry name" value="Luciferase-like_sf"/>
</dbReference>
<evidence type="ECO:0000313" key="6">
    <source>
        <dbReference type="EMBL" id="MFB9534300.1"/>
    </source>
</evidence>
<name>A0ABV5QFL3_9ACTN</name>
<accession>A0ABV5QFL3</accession>
<dbReference type="InterPro" id="IPR050172">
    <property type="entry name" value="SsuD_RutA_monooxygenase"/>
</dbReference>